<dbReference type="PANTHER" id="PTHR46268:SF6">
    <property type="entry name" value="UNIVERSAL STRESS PROTEIN UP12"/>
    <property type="match status" value="1"/>
</dbReference>
<dbReference type="EMBL" id="PGXC01000003">
    <property type="protein sequence ID" value="PKK91010.1"/>
    <property type="molecule type" value="Genomic_DNA"/>
</dbReference>
<accession>A0A2N1PRP0</accession>
<feature type="domain" description="UspA" evidence="2">
    <location>
        <begin position="1"/>
        <end position="142"/>
    </location>
</feature>
<dbReference type="Gene3D" id="3.40.50.620">
    <property type="entry name" value="HUPs"/>
    <property type="match status" value="1"/>
</dbReference>
<evidence type="ECO:0000313" key="3">
    <source>
        <dbReference type="EMBL" id="PKK91010.1"/>
    </source>
</evidence>
<proteinExistence type="inferred from homology"/>
<name>A0A2N1PRP0_9BACT</name>
<dbReference type="InterPro" id="IPR006016">
    <property type="entry name" value="UspA"/>
</dbReference>
<reference evidence="3 4" key="1">
    <citation type="journal article" date="2017" name="ISME J.">
        <title>Potential for microbial H2 and metal transformations associated with novel bacteria and archaea in deep terrestrial subsurface sediments.</title>
        <authorList>
            <person name="Hernsdorf A.W."/>
            <person name="Amano Y."/>
            <person name="Miyakawa K."/>
            <person name="Ise K."/>
            <person name="Suzuki Y."/>
            <person name="Anantharaman K."/>
            <person name="Probst A."/>
            <person name="Burstein D."/>
            <person name="Thomas B.C."/>
            <person name="Banfield J.F."/>
        </authorList>
    </citation>
    <scope>NUCLEOTIDE SEQUENCE [LARGE SCALE GENOMIC DNA]</scope>
    <source>
        <strain evidence="3">HGW-Wallbacteria-1</strain>
    </source>
</reference>
<comment type="similarity">
    <text evidence="1">Belongs to the universal stress protein A family.</text>
</comment>
<dbReference type="InterPro" id="IPR006015">
    <property type="entry name" value="Universal_stress_UspA"/>
</dbReference>
<dbReference type="InterPro" id="IPR014729">
    <property type="entry name" value="Rossmann-like_a/b/a_fold"/>
</dbReference>
<dbReference type="PRINTS" id="PR01438">
    <property type="entry name" value="UNVRSLSTRESS"/>
</dbReference>
<dbReference type="CDD" id="cd00293">
    <property type="entry name" value="USP-like"/>
    <property type="match status" value="1"/>
</dbReference>
<evidence type="ECO:0000256" key="1">
    <source>
        <dbReference type="ARBA" id="ARBA00008791"/>
    </source>
</evidence>
<sequence>MKNILVPVDFSEVTGDVLNTASELARSMEGKIILLYCVEPSITVIPCCPGEPLFIPNDLVDLNVLRESLSAYEIKVRDQGIQIDVLIEEGAPELTIPEIADRTDASYIVMGSHGHGALYHLLLGSVSEQVLQRVSCPVVVVKSKKPVAQEGKDNQG</sequence>
<dbReference type="AlphaFoldDB" id="A0A2N1PRP0"/>
<dbReference type="SUPFAM" id="SSF52402">
    <property type="entry name" value="Adenine nucleotide alpha hydrolases-like"/>
    <property type="match status" value="1"/>
</dbReference>
<gene>
    <name evidence="3" type="ORF">CVV64_04360</name>
</gene>
<evidence type="ECO:0000313" key="4">
    <source>
        <dbReference type="Proteomes" id="UP000233256"/>
    </source>
</evidence>
<dbReference type="Proteomes" id="UP000233256">
    <property type="component" value="Unassembled WGS sequence"/>
</dbReference>
<protein>
    <recommendedName>
        <fullName evidence="2">UspA domain-containing protein</fullName>
    </recommendedName>
</protein>
<organism evidence="3 4">
    <name type="scientific">Candidatus Wallbacteria bacterium HGW-Wallbacteria-1</name>
    <dbReference type="NCBI Taxonomy" id="2013854"/>
    <lineage>
        <taxon>Bacteria</taxon>
        <taxon>Candidatus Walliibacteriota</taxon>
    </lineage>
</organism>
<dbReference type="Pfam" id="PF00582">
    <property type="entry name" value="Usp"/>
    <property type="match status" value="1"/>
</dbReference>
<dbReference type="PANTHER" id="PTHR46268">
    <property type="entry name" value="STRESS RESPONSE PROTEIN NHAX"/>
    <property type="match status" value="1"/>
</dbReference>
<comment type="caution">
    <text evidence="3">The sequence shown here is derived from an EMBL/GenBank/DDBJ whole genome shotgun (WGS) entry which is preliminary data.</text>
</comment>
<evidence type="ECO:0000259" key="2">
    <source>
        <dbReference type="Pfam" id="PF00582"/>
    </source>
</evidence>